<evidence type="ECO:0000313" key="2">
    <source>
        <dbReference type="Proteomes" id="UP000326354"/>
    </source>
</evidence>
<reference evidence="1 2" key="1">
    <citation type="submission" date="2019-08" db="EMBL/GenBank/DDBJ databases">
        <title>Complete genome sequence of Candidatus Uab amorphum.</title>
        <authorList>
            <person name="Shiratori T."/>
            <person name="Suzuki S."/>
            <person name="Kakizawa Y."/>
            <person name="Ishida K."/>
        </authorList>
    </citation>
    <scope>NUCLEOTIDE SEQUENCE [LARGE SCALE GENOMIC DNA]</scope>
    <source>
        <strain evidence="1 2">SRT547</strain>
    </source>
</reference>
<keyword evidence="2" id="KW-1185">Reference proteome</keyword>
<organism evidence="1 2">
    <name type="scientific">Uabimicrobium amorphum</name>
    <dbReference type="NCBI Taxonomy" id="2596890"/>
    <lineage>
        <taxon>Bacteria</taxon>
        <taxon>Pseudomonadati</taxon>
        <taxon>Planctomycetota</taxon>
        <taxon>Candidatus Uabimicrobiia</taxon>
        <taxon>Candidatus Uabimicrobiales</taxon>
        <taxon>Candidatus Uabimicrobiaceae</taxon>
        <taxon>Candidatus Uabimicrobium</taxon>
    </lineage>
</organism>
<dbReference type="RefSeq" id="WP_151968730.1">
    <property type="nucleotide sequence ID" value="NZ_AP019860.1"/>
</dbReference>
<dbReference type="KEGG" id="uam:UABAM_02946"/>
<evidence type="ECO:0000313" key="1">
    <source>
        <dbReference type="EMBL" id="BBM84585.1"/>
    </source>
</evidence>
<name>A0A5S9IQ17_UABAM</name>
<keyword evidence="1" id="KW-0436">Ligase</keyword>
<dbReference type="AlphaFoldDB" id="A0A5S9IQ17"/>
<dbReference type="InterPro" id="IPR016024">
    <property type="entry name" value="ARM-type_fold"/>
</dbReference>
<dbReference type="GO" id="GO:0016874">
    <property type="term" value="F:ligase activity"/>
    <property type="evidence" value="ECO:0007669"/>
    <property type="project" value="UniProtKB-KW"/>
</dbReference>
<sequence>METITLEKLEKAFEIKDPGLAKMFVSLVATDPKPKKPVKEGCLTYQSFLRELNMRKRKVDRDHFRQENLKILEAESEYFPERLKVDKLLMQLWQENSSYSRMCLFEIIAKVPLVWGPWRALKQIFKEAESKNDTEIFGALCARFDCEFASFSGRSEVSKATLRYLVRRGWRYLRQTGQSLSSCYLDYVADVLKFYPQSTNWRGTWIANHIFFHNSGKYTRRKFHSYFKQNFLGDRAFADLWRRSPRPLFNLLEEAKSDYVCKLVISALKKDFVTDLREIEAIWIIRLLQAKREILDEFAVWLLTTIPKFEQSAFRELHLHKPVLDLLHSSSLAANQYACKYARTYARDLPIDDLLLLADHDNKDVNKLVIDLLKDRHPRNDIGLEAWGRMLEFEACNAFASKMLREHFGAKELTTEWFKERLLDDSYYSLQFVEKNLLEVHSLKSLGVDFFCDMFLEEKLGYDAVDFCLKMLGKFDKKHIDIEFIKVQLLNPASRFDILQWLIEEKVKPESLGVEYLKALSYHVEWEKSPWVQNLKDSELQWRKELEFDEGLVYSAQEWLSDVRKFSASDIGFEWLFELVQRKEQNYHDFASEYLSKAFVPADFAAKKVEKKAPKKTSKKTQTNLKEQTFLFTGKLKTMTRGEATKKVTGANGKNASGVSAKLDYLVIGDEGSSLYGEGRKGSKQVKAEKLIEGGAETKIISETAFLQMLAGKTSEHSSADSSAGCEVIWQYLFSGKDEDSPLARFAKSYIERHHPHISLKLTDRPVDPGAEIPESFLTFERLQQLVTHERQSLRSLGLDLLYWELARLQPDIYEIVKICEQSDADVTAFFTRALTAEDTKEHRTYRLDPTILKADAVYQLCESPQEQARALGMRLIHLNPHLAIPEELFRLTESTDRRVLSFVVEIMWKLYYEKGTTVTYAPSTDKEVSIKQRTLRDKSQNLPAAEDMLNDFLRRMLFRISPAKFAKDAPADDNVSYTSFRKVKLRIIEVMRDIALKNKEFARLIVPLFEEFAASHGQSEKSACLVALARIGHVFDEFQVLVKG</sequence>
<gene>
    <name evidence="1" type="ORF">UABAM_02946</name>
</gene>
<accession>A0A5S9IQ17</accession>
<dbReference type="Proteomes" id="UP000326354">
    <property type="component" value="Chromosome"/>
</dbReference>
<dbReference type="Gene3D" id="3.40.50.10190">
    <property type="entry name" value="BRCT domain"/>
    <property type="match status" value="1"/>
</dbReference>
<dbReference type="CDD" id="cd17748">
    <property type="entry name" value="BRCT_DNA_ligase_like"/>
    <property type="match status" value="1"/>
</dbReference>
<dbReference type="SUPFAM" id="SSF52113">
    <property type="entry name" value="BRCT domain"/>
    <property type="match status" value="1"/>
</dbReference>
<protein>
    <submittedName>
        <fullName evidence="1">DNA ligase</fullName>
    </submittedName>
</protein>
<proteinExistence type="predicted"/>
<dbReference type="InterPro" id="IPR036420">
    <property type="entry name" value="BRCT_dom_sf"/>
</dbReference>
<dbReference type="EMBL" id="AP019860">
    <property type="protein sequence ID" value="BBM84585.1"/>
    <property type="molecule type" value="Genomic_DNA"/>
</dbReference>
<dbReference type="OrthoDB" id="2942229at2"/>
<dbReference type="SUPFAM" id="SSF48371">
    <property type="entry name" value="ARM repeat"/>
    <property type="match status" value="1"/>
</dbReference>